<dbReference type="OrthoDB" id="1226308at2"/>
<dbReference type="RefSeq" id="WP_148541455.1">
    <property type="nucleotide sequence ID" value="NZ_VSDQ01000577.1"/>
</dbReference>
<name>A0A5D0I504_9FLAO</name>
<organism evidence="1 2">
    <name type="scientific">Seonamhaeicola marinus</name>
    <dbReference type="NCBI Taxonomy" id="1912246"/>
    <lineage>
        <taxon>Bacteria</taxon>
        <taxon>Pseudomonadati</taxon>
        <taxon>Bacteroidota</taxon>
        <taxon>Flavobacteriia</taxon>
        <taxon>Flavobacteriales</taxon>
        <taxon>Flavobacteriaceae</taxon>
    </lineage>
</organism>
<protein>
    <recommendedName>
        <fullName evidence="3">Sigma-70 family RNA polymerase sigma factor</fullName>
    </recommendedName>
</protein>
<accession>A0A5D0I504</accession>
<keyword evidence="2" id="KW-1185">Reference proteome</keyword>
<evidence type="ECO:0000313" key="1">
    <source>
        <dbReference type="EMBL" id="TYA78448.1"/>
    </source>
</evidence>
<gene>
    <name evidence="1" type="ORF">FUA24_08810</name>
</gene>
<dbReference type="EMBL" id="VSDQ01000577">
    <property type="protein sequence ID" value="TYA78448.1"/>
    <property type="molecule type" value="Genomic_DNA"/>
</dbReference>
<evidence type="ECO:0000313" key="2">
    <source>
        <dbReference type="Proteomes" id="UP000323930"/>
    </source>
</evidence>
<dbReference type="AlphaFoldDB" id="A0A5D0I504"/>
<evidence type="ECO:0008006" key="3">
    <source>
        <dbReference type="Google" id="ProtNLM"/>
    </source>
</evidence>
<proteinExistence type="predicted"/>
<dbReference type="Proteomes" id="UP000323930">
    <property type="component" value="Unassembled WGS sequence"/>
</dbReference>
<comment type="caution">
    <text evidence="1">The sequence shown here is derived from an EMBL/GenBank/DDBJ whole genome shotgun (WGS) entry which is preliminary data.</text>
</comment>
<sequence length="230" mass="26813">MCTIDKLNDRKTKIAFEKRVLGATQHLHTFVKHRLYIAESTGIIPKKLYASNGIIDEAIVKYYEEGYNIDSDVKTIKLKLFKNVVSHLNTLFKKEAFHKTTVSTTSILEEELDDLEESFTVDADLDFVMTEDLNDISYKQNNHHKHLFVYDDKNNSVLNAFEIEEQHLNRSKQILGNLYSWIPLNVSNIIDLLVFGKLSFEEIAIVKNIEVKRVEFIFNEVKDKFKEHID</sequence>
<reference evidence="1 2" key="1">
    <citation type="submission" date="2019-08" db="EMBL/GenBank/DDBJ databases">
        <title>Seonamhaeicola sediminis sp. nov., isolated from marine sediment.</title>
        <authorList>
            <person name="Cao W.R."/>
        </authorList>
    </citation>
    <scope>NUCLEOTIDE SEQUENCE [LARGE SCALE GENOMIC DNA]</scope>
    <source>
        <strain evidence="1 2">B011</strain>
    </source>
</reference>